<evidence type="ECO:0000313" key="5">
    <source>
        <dbReference type="Proteomes" id="UP000008631"/>
    </source>
</evidence>
<feature type="chain" id="PRO_5003226317" description="ThuA-like domain-containing protein" evidence="2">
    <location>
        <begin position="27"/>
        <end position="335"/>
    </location>
</feature>
<reference evidence="4 5" key="2">
    <citation type="journal article" date="2011" name="Stand. Genomic Sci.">
        <title>Complete genome sequence of Isosphaera pallida type strain (IS1B).</title>
        <authorList>
            <consortium name="US DOE Joint Genome Institute (JGI-PGF)"/>
            <person name="Goker M."/>
            <person name="Cleland D."/>
            <person name="Saunders E."/>
            <person name="Lapidus A."/>
            <person name="Nolan M."/>
            <person name="Lucas S."/>
            <person name="Hammon N."/>
            <person name="Deshpande S."/>
            <person name="Cheng J.F."/>
            <person name="Tapia R."/>
            <person name="Han C."/>
            <person name="Goodwin L."/>
            <person name="Pitluck S."/>
            <person name="Liolios K."/>
            <person name="Pagani I."/>
            <person name="Ivanova N."/>
            <person name="Mavromatis K."/>
            <person name="Pati A."/>
            <person name="Chen A."/>
            <person name="Palaniappan K."/>
            <person name="Land M."/>
            <person name="Hauser L."/>
            <person name="Chang Y.J."/>
            <person name="Jeffries C.D."/>
            <person name="Detter J.C."/>
            <person name="Beck B."/>
            <person name="Woyke T."/>
            <person name="Bristow J."/>
            <person name="Eisen J.A."/>
            <person name="Markowitz V."/>
            <person name="Hugenholtz P."/>
            <person name="Kyrpides N.C."/>
            <person name="Klenk H.P."/>
        </authorList>
    </citation>
    <scope>NUCLEOTIDE SEQUENCE [LARGE SCALE GENOMIC DNA]</scope>
    <source>
        <strain evidence="5">ATCC 43644 / DSM 9630 / IS1B</strain>
    </source>
</reference>
<dbReference type="KEGG" id="ipa:Isop_2519"/>
<evidence type="ECO:0000256" key="1">
    <source>
        <dbReference type="SAM" id="MobiDB-lite"/>
    </source>
</evidence>
<evidence type="ECO:0000313" key="4">
    <source>
        <dbReference type="EMBL" id="ADV63091.1"/>
    </source>
</evidence>
<dbReference type="Proteomes" id="UP000008631">
    <property type="component" value="Chromosome"/>
</dbReference>
<reference key="1">
    <citation type="submission" date="2010-11" db="EMBL/GenBank/DDBJ databases">
        <title>The complete sequence of chromosome of Isophaera pallida ATCC 43644.</title>
        <authorList>
            <consortium name="US DOE Joint Genome Institute (JGI-PGF)"/>
            <person name="Lucas S."/>
            <person name="Copeland A."/>
            <person name="Lapidus A."/>
            <person name="Bruce D."/>
            <person name="Goodwin L."/>
            <person name="Pitluck S."/>
            <person name="Kyrpides N."/>
            <person name="Mavromatis K."/>
            <person name="Pagani I."/>
            <person name="Ivanova N."/>
            <person name="Saunders E."/>
            <person name="Brettin T."/>
            <person name="Detter J.C."/>
            <person name="Han C."/>
            <person name="Tapia R."/>
            <person name="Land M."/>
            <person name="Hauser L."/>
            <person name="Markowitz V."/>
            <person name="Cheng J.-F."/>
            <person name="Hugenholtz P."/>
            <person name="Woyke T."/>
            <person name="Wu D."/>
            <person name="Eisen J.A."/>
        </authorList>
    </citation>
    <scope>NUCLEOTIDE SEQUENCE</scope>
    <source>
        <strain>ATCC 43644</strain>
    </source>
</reference>
<dbReference type="RefSeq" id="WP_013565379.1">
    <property type="nucleotide sequence ID" value="NC_014962.1"/>
</dbReference>
<feature type="domain" description="ThuA-like" evidence="3">
    <location>
        <begin position="87"/>
        <end position="290"/>
    </location>
</feature>
<gene>
    <name evidence="4" type="ordered locus">Isop_2519</name>
</gene>
<accession>E8QY96</accession>
<dbReference type="OrthoDB" id="245202at2"/>
<dbReference type="HOGENOM" id="CLU_068674_0_0_0"/>
<evidence type="ECO:0000256" key="2">
    <source>
        <dbReference type="SAM" id="SignalP"/>
    </source>
</evidence>
<dbReference type="STRING" id="575540.Isop_2519"/>
<protein>
    <recommendedName>
        <fullName evidence="3">ThuA-like domain-containing protein</fullName>
    </recommendedName>
</protein>
<sequence>MNLKTWTTALVSILGAAISGTALGWAADEATATTRVREDRPPYIVFVTGDEEYRSEESMPMLAAILKRDFGFKVTVLYAVNSQGEIDPYALDNIPNTEVLDDADLMVMFTRFRKLPPEQLAPILRYAESGKPVVGFRTATHAFRYDGGELAAKMNEAWPKDLFGQCWITHHGHFGDGLEYLTAVEPVPNPDEPILRGVKPFLAYSWLYHVEGGGDTLTGDCKPLAIGRTLKSSHAARHDRYPATNPVAWTKIRKTASGKEGRVFFTTLGHPFDFKDESMRRLALQGILWALGQEERIPAEGVSVEFASPYEPNNSGFGPDKYQKGRRPEPIASRD</sequence>
<dbReference type="InterPro" id="IPR029062">
    <property type="entry name" value="Class_I_gatase-like"/>
</dbReference>
<feature type="signal peptide" evidence="2">
    <location>
        <begin position="1"/>
        <end position="26"/>
    </location>
</feature>
<dbReference type="SUPFAM" id="SSF52317">
    <property type="entry name" value="Class I glutamine amidotransferase-like"/>
    <property type="match status" value="1"/>
</dbReference>
<dbReference type="eggNOG" id="COG3828">
    <property type="taxonomic scope" value="Bacteria"/>
</dbReference>
<dbReference type="Gene3D" id="3.40.50.880">
    <property type="match status" value="1"/>
</dbReference>
<dbReference type="AlphaFoldDB" id="E8QY96"/>
<proteinExistence type="predicted"/>
<organism evidence="4 5">
    <name type="scientific">Isosphaera pallida (strain ATCC 43644 / DSM 9630 / IS1B)</name>
    <dbReference type="NCBI Taxonomy" id="575540"/>
    <lineage>
        <taxon>Bacteria</taxon>
        <taxon>Pseudomonadati</taxon>
        <taxon>Planctomycetota</taxon>
        <taxon>Planctomycetia</taxon>
        <taxon>Isosphaerales</taxon>
        <taxon>Isosphaeraceae</taxon>
        <taxon>Isosphaera</taxon>
    </lineage>
</organism>
<evidence type="ECO:0000259" key="3">
    <source>
        <dbReference type="Pfam" id="PF06283"/>
    </source>
</evidence>
<keyword evidence="5" id="KW-1185">Reference proteome</keyword>
<feature type="compositionally biased region" description="Basic and acidic residues" evidence="1">
    <location>
        <begin position="321"/>
        <end position="335"/>
    </location>
</feature>
<dbReference type="InParanoid" id="E8QY96"/>
<dbReference type="InterPro" id="IPR029010">
    <property type="entry name" value="ThuA-like"/>
</dbReference>
<feature type="region of interest" description="Disordered" evidence="1">
    <location>
        <begin position="306"/>
        <end position="335"/>
    </location>
</feature>
<dbReference type="EMBL" id="CP002353">
    <property type="protein sequence ID" value="ADV63091.1"/>
    <property type="molecule type" value="Genomic_DNA"/>
</dbReference>
<name>E8QY96_ISOPI</name>
<keyword evidence="2" id="KW-0732">Signal</keyword>
<dbReference type="Pfam" id="PF06283">
    <property type="entry name" value="ThuA"/>
    <property type="match status" value="1"/>
</dbReference>